<comment type="caution">
    <text evidence="2">The sequence shown here is derived from an EMBL/GenBank/DDBJ whole genome shotgun (WGS) entry which is preliminary data.</text>
</comment>
<protein>
    <submittedName>
        <fullName evidence="2">Uncharacterized protein</fullName>
    </submittedName>
</protein>
<evidence type="ECO:0000313" key="2">
    <source>
        <dbReference type="EMBL" id="KKK34333.1"/>
    </source>
</evidence>
<proteinExistence type="predicted"/>
<dbReference type="OrthoDB" id="2427947at2"/>
<gene>
    <name evidence="2" type="ORF">WQ57_23200</name>
</gene>
<evidence type="ECO:0000256" key="1">
    <source>
        <dbReference type="SAM" id="Phobius"/>
    </source>
</evidence>
<dbReference type="AlphaFoldDB" id="A0A0M2SJA1"/>
<dbReference type="RefSeq" id="WP_046526023.1">
    <property type="nucleotide sequence ID" value="NZ_LAYY01000098.1"/>
</dbReference>
<organism evidence="2 3">
    <name type="scientific">Mesobacillus campisalis</name>
    <dbReference type="NCBI Taxonomy" id="1408103"/>
    <lineage>
        <taxon>Bacteria</taxon>
        <taxon>Bacillati</taxon>
        <taxon>Bacillota</taxon>
        <taxon>Bacilli</taxon>
        <taxon>Bacillales</taxon>
        <taxon>Bacillaceae</taxon>
        <taxon>Mesobacillus</taxon>
    </lineage>
</organism>
<keyword evidence="1" id="KW-0472">Membrane</keyword>
<dbReference type="Proteomes" id="UP000034166">
    <property type="component" value="Unassembled WGS sequence"/>
</dbReference>
<feature type="transmembrane region" description="Helical" evidence="1">
    <location>
        <begin position="100"/>
        <end position="118"/>
    </location>
</feature>
<dbReference type="EMBL" id="LAYY01000098">
    <property type="protein sequence ID" value="KKK34333.1"/>
    <property type="molecule type" value="Genomic_DNA"/>
</dbReference>
<accession>A0A0M2SJA1</accession>
<reference evidence="2 3" key="1">
    <citation type="submission" date="2015-04" db="EMBL/GenBank/DDBJ databases">
        <title>Taxonomic description and genome sequence of Bacillus campisalis sp. nov., a novel member of the genus Bacillus isolated from solar saltern.</title>
        <authorList>
            <person name="Mathan Kumar R."/>
            <person name="Kaur G."/>
            <person name="Kumar A."/>
            <person name="Singh N.K."/>
            <person name="Kaur N."/>
            <person name="Kumar N."/>
            <person name="Mayilraj S."/>
        </authorList>
    </citation>
    <scope>NUCLEOTIDE SEQUENCE [LARGE SCALE GENOMIC DNA]</scope>
    <source>
        <strain evidence="2 3">SA2-6</strain>
    </source>
</reference>
<dbReference type="PATRIC" id="fig|1408103.3.peg.5004"/>
<sequence length="122" mass="14245">MCVSNNAFELQAFQMSENIRRHSIYQPVRVMYLDGRWIDLPKKDEETMDSQDLITKVVLKDSKGNVYEVEPNINGLSFAKGEITYEDYLQLDKKENKKTVTYLLGITGGYLVIGWAFLRYFF</sequence>
<keyword evidence="1" id="KW-0812">Transmembrane</keyword>
<keyword evidence="3" id="KW-1185">Reference proteome</keyword>
<name>A0A0M2SJA1_9BACI</name>
<keyword evidence="1" id="KW-1133">Transmembrane helix</keyword>
<evidence type="ECO:0000313" key="3">
    <source>
        <dbReference type="Proteomes" id="UP000034166"/>
    </source>
</evidence>